<accession>A0A6N1X9Y1</accession>
<dbReference type="RefSeq" id="WP_175505471.1">
    <property type="nucleotide sequence ID" value="NZ_CAURQT010000006.1"/>
</dbReference>
<keyword evidence="3" id="KW-1185">Reference proteome</keyword>
<dbReference type="KEGG" id="aant:HUK68_18235"/>
<protein>
    <submittedName>
        <fullName evidence="2">Uncharacterized protein</fullName>
    </submittedName>
</protein>
<organism evidence="2 3">
    <name type="scientific">Comamonas antarctica</name>
    <dbReference type="NCBI Taxonomy" id="2743470"/>
    <lineage>
        <taxon>Bacteria</taxon>
        <taxon>Pseudomonadati</taxon>
        <taxon>Pseudomonadota</taxon>
        <taxon>Betaproteobacteria</taxon>
        <taxon>Burkholderiales</taxon>
        <taxon>Comamonadaceae</taxon>
        <taxon>Comamonas</taxon>
    </lineage>
</organism>
<evidence type="ECO:0000313" key="2">
    <source>
        <dbReference type="EMBL" id="QKV54675.1"/>
    </source>
</evidence>
<dbReference type="EMBL" id="CP054840">
    <property type="protein sequence ID" value="QKV54675.1"/>
    <property type="molecule type" value="Genomic_DNA"/>
</dbReference>
<dbReference type="Proteomes" id="UP000509579">
    <property type="component" value="Chromosome"/>
</dbReference>
<gene>
    <name evidence="2" type="ORF">HUK68_18235</name>
</gene>
<keyword evidence="1" id="KW-1133">Transmembrane helix</keyword>
<evidence type="ECO:0000256" key="1">
    <source>
        <dbReference type="SAM" id="Phobius"/>
    </source>
</evidence>
<keyword evidence="1" id="KW-0472">Membrane</keyword>
<dbReference type="AlphaFoldDB" id="A0A6N1X9Y1"/>
<name>A0A6N1X9Y1_9BURK</name>
<feature type="transmembrane region" description="Helical" evidence="1">
    <location>
        <begin position="54"/>
        <end position="72"/>
    </location>
</feature>
<feature type="transmembrane region" description="Helical" evidence="1">
    <location>
        <begin position="30"/>
        <end position="48"/>
    </location>
</feature>
<reference evidence="2 3" key="1">
    <citation type="submission" date="2020-06" db="EMBL/GenBank/DDBJ databases">
        <title>Acidovorax antarctica sp. nov., isolated from Corinth ice sheet soil, Antarctic Fields Peninsula.</title>
        <authorList>
            <person name="Xu Q."/>
            <person name="Peng F."/>
        </authorList>
    </citation>
    <scope>NUCLEOTIDE SEQUENCE [LARGE SCALE GENOMIC DNA]</scope>
    <source>
        <strain evidence="2 3">16-35-5</strain>
    </source>
</reference>
<proteinExistence type="predicted"/>
<keyword evidence="1" id="KW-0812">Transmembrane</keyword>
<evidence type="ECO:0000313" key="3">
    <source>
        <dbReference type="Proteomes" id="UP000509579"/>
    </source>
</evidence>
<feature type="transmembrane region" description="Helical" evidence="1">
    <location>
        <begin position="84"/>
        <end position="105"/>
    </location>
</feature>
<sequence length="116" mass="11900">MAGILCALAGDIVMAMTLLQRNPLRVGPRLATSLLAVLGGNALFAMALGGFSDYGLPAIGMVSGIYLAGFAWRLSGEDIRPAALLAFAGVLGLGSYLAHVVTLGIPMPLWPSFIVG</sequence>